<evidence type="ECO:0000313" key="3">
    <source>
        <dbReference type="Proteomes" id="UP000283895"/>
    </source>
</evidence>
<feature type="signal peptide" evidence="1">
    <location>
        <begin position="1"/>
        <end position="18"/>
    </location>
</feature>
<keyword evidence="3" id="KW-1185">Reference proteome</keyword>
<dbReference type="OrthoDB" id="5232903at2759"/>
<dbReference type="Proteomes" id="UP000283895">
    <property type="component" value="Unassembled WGS sequence"/>
</dbReference>
<name>A0A423WMP2_9PEZI</name>
<feature type="chain" id="PRO_5019191908" description="TNFR-Cys domain-containing protein" evidence="1">
    <location>
        <begin position="19"/>
        <end position="175"/>
    </location>
</feature>
<organism evidence="2 3">
    <name type="scientific">Cytospora schulzeri</name>
    <dbReference type="NCBI Taxonomy" id="448051"/>
    <lineage>
        <taxon>Eukaryota</taxon>
        <taxon>Fungi</taxon>
        <taxon>Dikarya</taxon>
        <taxon>Ascomycota</taxon>
        <taxon>Pezizomycotina</taxon>
        <taxon>Sordariomycetes</taxon>
        <taxon>Sordariomycetidae</taxon>
        <taxon>Diaporthales</taxon>
        <taxon>Cytosporaceae</taxon>
        <taxon>Cytospora</taxon>
    </lineage>
</organism>
<evidence type="ECO:0008006" key="4">
    <source>
        <dbReference type="Google" id="ProtNLM"/>
    </source>
</evidence>
<gene>
    <name evidence="2" type="ORF">VMCG_04751</name>
</gene>
<proteinExistence type="predicted"/>
<protein>
    <recommendedName>
        <fullName evidence="4">TNFR-Cys domain-containing protein</fullName>
    </recommendedName>
</protein>
<sequence length="175" mass="18865">MYHSFEAILLFLATLAVASVLEADIIFFSNPGCNRNNDWVYCSEVPPGYCCQAMKPFCTSLSCDHCSDKTLAGFRNTYSCPGLDQADTACNPSTDVSCCLDADDSNTKASSTDQAISEAPTNSTCLTPDGMVYHDAAGVRREIKSMTAEAYQKAMDLYGRGDLEALNGTIMSAQE</sequence>
<dbReference type="AlphaFoldDB" id="A0A423WMP2"/>
<dbReference type="EMBL" id="LKEA01000013">
    <property type="protein sequence ID" value="ROW04693.1"/>
    <property type="molecule type" value="Genomic_DNA"/>
</dbReference>
<evidence type="ECO:0000256" key="1">
    <source>
        <dbReference type="SAM" id="SignalP"/>
    </source>
</evidence>
<reference evidence="2 3" key="1">
    <citation type="submission" date="2015-09" db="EMBL/GenBank/DDBJ databases">
        <title>Host preference determinants of Valsa canker pathogens revealed by comparative genomics.</title>
        <authorList>
            <person name="Yin Z."/>
            <person name="Huang L."/>
        </authorList>
    </citation>
    <scope>NUCLEOTIDE SEQUENCE [LARGE SCALE GENOMIC DNA]</scope>
    <source>
        <strain evidence="2 3">03-1</strain>
    </source>
</reference>
<keyword evidence="1" id="KW-0732">Signal</keyword>
<evidence type="ECO:0000313" key="2">
    <source>
        <dbReference type="EMBL" id="ROW04693.1"/>
    </source>
</evidence>
<accession>A0A423WMP2</accession>
<comment type="caution">
    <text evidence="2">The sequence shown here is derived from an EMBL/GenBank/DDBJ whole genome shotgun (WGS) entry which is preliminary data.</text>
</comment>